<dbReference type="Pfam" id="PF24646">
    <property type="entry name" value="DUF7640"/>
    <property type="match status" value="1"/>
</dbReference>
<name>A0ABD3QVN3_9STRA</name>
<reference evidence="4 5" key="1">
    <citation type="journal article" date="2020" name="G3 (Bethesda)">
        <title>Improved Reference Genome for Cyclotella cryptica CCMP332, a Model for Cell Wall Morphogenesis, Salinity Adaptation, and Lipid Production in Diatoms (Bacillariophyta).</title>
        <authorList>
            <person name="Roberts W.R."/>
            <person name="Downey K.M."/>
            <person name="Ruck E.C."/>
            <person name="Traller J.C."/>
            <person name="Alverson A.J."/>
        </authorList>
    </citation>
    <scope>NUCLEOTIDE SEQUENCE [LARGE SCALE GENOMIC DNA]</scope>
    <source>
        <strain evidence="4 5">CCMP332</strain>
    </source>
</reference>
<dbReference type="InterPro" id="IPR056057">
    <property type="entry name" value="DUF7640"/>
</dbReference>
<dbReference type="InterPro" id="IPR008979">
    <property type="entry name" value="Galactose-bd-like_sf"/>
</dbReference>
<keyword evidence="5" id="KW-1185">Reference proteome</keyword>
<comment type="caution">
    <text evidence="4">The sequence shown here is derived from an EMBL/GenBank/DDBJ whole genome shotgun (WGS) entry which is preliminary data.</text>
</comment>
<dbReference type="SUPFAM" id="SSF49785">
    <property type="entry name" value="Galactose-binding domain-like"/>
    <property type="match status" value="2"/>
</dbReference>
<feature type="compositionally biased region" description="Low complexity" evidence="1">
    <location>
        <begin position="339"/>
        <end position="364"/>
    </location>
</feature>
<dbReference type="PANTHER" id="PTHR45713">
    <property type="entry name" value="FTP DOMAIN-CONTAINING PROTEIN"/>
    <property type="match status" value="1"/>
</dbReference>
<dbReference type="Proteomes" id="UP001516023">
    <property type="component" value="Unassembled WGS sequence"/>
</dbReference>
<dbReference type="Gene3D" id="2.60.120.260">
    <property type="entry name" value="Galactose-binding domain-like"/>
    <property type="match status" value="2"/>
</dbReference>
<feature type="compositionally biased region" description="Polar residues" evidence="1">
    <location>
        <begin position="365"/>
        <end position="397"/>
    </location>
</feature>
<dbReference type="PANTHER" id="PTHR45713:SF6">
    <property type="entry name" value="F5_8 TYPE C DOMAIN-CONTAINING PROTEIN"/>
    <property type="match status" value="1"/>
</dbReference>
<evidence type="ECO:0000259" key="3">
    <source>
        <dbReference type="Pfam" id="PF24646"/>
    </source>
</evidence>
<accession>A0ABD3QVN3</accession>
<protein>
    <recommendedName>
        <fullName evidence="3">DUF7640 domain-containing protein</fullName>
    </recommendedName>
</protein>
<keyword evidence="2" id="KW-0732">Signal</keyword>
<gene>
    <name evidence="4" type="ORF">HJC23_002498</name>
</gene>
<dbReference type="InterPro" id="IPR051941">
    <property type="entry name" value="BG_Antigen-Binding_Lectin"/>
</dbReference>
<sequence>MHFIFPATTIASVSGAALLATSSSGQVAPRISLAYSPSESSNLLGAMFKARRTECLFVNAFKDQDMQVDTGILGCASFQTCVEDATSSAGGRCVTLEDVETSVESFGTAVLCTFTNGTNGYKCDGIDACVDVDQSLIGCGSCVGDESCKGIASFTTIGENSCIGVHSCLELVGSVGDNSCHYPRACSRAQAIIGSNSCVAEDYFGKPGLACYHFMGTIGDDSCHTYTACYQKKERSFSGIIGSNSCNGVYTCPLVQGFRSTYDNSCNGDNACAFIYYGEINNVLFSAWFSLASHNFLKSTNALLSMRGQQQLPATALPLIIISVTVSGDAIAVKSPMCPTDSPSNSSTMPPTNNPSTCPTLTLTQRPSNSPTISPTKSPSGSPFKNPTKSPTASPTILPTKSPSKSPMMSPSKSPSTSPTKKLETSCPASNVHFILINSTTLKPIQMFEFQAFSNFGEEIAQGKTATQSSTYNNNVKFAASRAVDGNSLTFSHTANAGASWEVDLAGPHNISYVSIKNRYCGDTSDETGCLCRLSQATVQLLDSQRNVVKSASFDDTCGDFSPALYFDHCDDSCLVKKMKLESTTEEPIQIFEFQAYSSGTNVALLGSSTQSSLLNGNSRFKSSNAIDGNNATFSHTAASNAWLQVDLTVPLDIESIVILNRCALGLAFSYFILTHGAKSEIIDELKDMHLTKVLGRKPTAQDVETWEEEAAEHTTLIKMSAFPQGNEYGHLACIIPADEYRLEIEDENFVYTEPQDPGPYPQLVGDETDATHLGVQEHFRCKFQASLDPTWINALKRPCDGFANITVKHFFNHLHASVAKLTTKEKKEMRNEIDQKWDQTQDITEYFNAMERTQIKLERWGITIEMDELVNAAVNQIQDSGLFDHKFLRDWESQEDLHRTWEAMKLYYGREYTAIKTYGGSTIRSFETANSVTESVAMPWSTPNR</sequence>
<dbReference type="EMBL" id="JABMIG020000007">
    <property type="protein sequence ID" value="KAL3804459.1"/>
    <property type="molecule type" value="Genomic_DNA"/>
</dbReference>
<dbReference type="Pfam" id="PF22633">
    <property type="entry name" value="F5_F8_type_C_2"/>
    <property type="match status" value="2"/>
</dbReference>
<feature type="signal peptide" evidence="2">
    <location>
        <begin position="1"/>
        <end position="15"/>
    </location>
</feature>
<feature type="region of interest" description="Disordered" evidence="1">
    <location>
        <begin position="337"/>
        <end position="425"/>
    </location>
</feature>
<evidence type="ECO:0000313" key="5">
    <source>
        <dbReference type="Proteomes" id="UP001516023"/>
    </source>
</evidence>
<organism evidence="4 5">
    <name type="scientific">Cyclotella cryptica</name>
    <dbReference type="NCBI Taxonomy" id="29204"/>
    <lineage>
        <taxon>Eukaryota</taxon>
        <taxon>Sar</taxon>
        <taxon>Stramenopiles</taxon>
        <taxon>Ochrophyta</taxon>
        <taxon>Bacillariophyta</taxon>
        <taxon>Coscinodiscophyceae</taxon>
        <taxon>Thalassiosirophycidae</taxon>
        <taxon>Stephanodiscales</taxon>
        <taxon>Stephanodiscaceae</taxon>
        <taxon>Cyclotella</taxon>
    </lineage>
</organism>
<feature type="compositionally biased region" description="Low complexity" evidence="1">
    <location>
        <begin position="399"/>
        <end position="420"/>
    </location>
</feature>
<evidence type="ECO:0000256" key="1">
    <source>
        <dbReference type="SAM" id="MobiDB-lite"/>
    </source>
</evidence>
<feature type="chain" id="PRO_5044782223" description="DUF7640 domain-containing protein" evidence="2">
    <location>
        <begin position="16"/>
        <end position="946"/>
    </location>
</feature>
<evidence type="ECO:0000256" key="2">
    <source>
        <dbReference type="SAM" id="SignalP"/>
    </source>
</evidence>
<evidence type="ECO:0000313" key="4">
    <source>
        <dbReference type="EMBL" id="KAL3804459.1"/>
    </source>
</evidence>
<dbReference type="AlphaFoldDB" id="A0ABD3QVN3"/>
<proteinExistence type="predicted"/>
<feature type="domain" description="DUF7640" evidence="3">
    <location>
        <begin position="112"/>
        <end position="224"/>
    </location>
</feature>